<evidence type="ECO:0000313" key="9">
    <source>
        <dbReference type="Proteomes" id="UP000272025"/>
    </source>
</evidence>
<feature type="domain" description="PCI" evidence="7">
    <location>
        <begin position="187"/>
        <end position="358"/>
    </location>
</feature>
<dbReference type="GO" id="GO:0003743">
    <property type="term" value="F:translation initiation factor activity"/>
    <property type="evidence" value="ECO:0007669"/>
    <property type="project" value="UniProtKB-UniRule"/>
</dbReference>
<keyword evidence="9" id="KW-1185">Reference proteome</keyword>
<proteinExistence type="inferred from homology"/>
<evidence type="ECO:0000256" key="1">
    <source>
        <dbReference type="ARBA" id="ARBA00008482"/>
    </source>
</evidence>
<protein>
    <recommendedName>
        <fullName evidence="5">Eukaryotic translation initiation factor 3 subunit M</fullName>
        <shortName evidence="5">eIF3m</shortName>
    </recommendedName>
</protein>
<evidence type="ECO:0000256" key="6">
    <source>
        <dbReference type="SAM" id="MobiDB-lite"/>
    </source>
</evidence>
<dbReference type="PANTHER" id="PTHR15350">
    <property type="entry name" value="COP9 SIGNALOSOME COMPLEX SUBUNIT 7/DENDRITIC CELL PROTEIN GA17"/>
    <property type="match status" value="1"/>
</dbReference>
<name>A0A3N2PQQ2_SODAK</name>
<dbReference type="SMART" id="SM00088">
    <property type="entry name" value="PINT"/>
    <property type="match status" value="1"/>
</dbReference>
<keyword evidence="4 5" id="KW-0648">Protein biosynthesis</keyword>
<evidence type="ECO:0000256" key="4">
    <source>
        <dbReference type="ARBA" id="ARBA00022917"/>
    </source>
</evidence>
<feature type="compositionally biased region" description="Basic and acidic residues" evidence="6">
    <location>
        <begin position="394"/>
        <end position="410"/>
    </location>
</feature>
<dbReference type="GO" id="GO:0001732">
    <property type="term" value="P:formation of cytoplasmic translation initiation complex"/>
    <property type="evidence" value="ECO:0007669"/>
    <property type="project" value="UniProtKB-UniRule"/>
</dbReference>
<evidence type="ECO:0000313" key="8">
    <source>
        <dbReference type="EMBL" id="ROT36842.1"/>
    </source>
</evidence>
<dbReference type="OrthoDB" id="10267031at2759"/>
<feature type="compositionally biased region" description="Gly residues" evidence="6">
    <location>
        <begin position="414"/>
        <end position="427"/>
    </location>
</feature>
<dbReference type="GO" id="GO:0016282">
    <property type="term" value="C:eukaryotic 43S preinitiation complex"/>
    <property type="evidence" value="ECO:0007669"/>
    <property type="project" value="UniProtKB-UniRule"/>
</dbReference>
<keyword evidence="2 5" id="KW-0963">Cytoplasm</keyword>
<feature type="region of interest" description="Disordered" evidence="6">
    <location>
        <begin position="394"/>
        <end position="453"/>
    </location>
</feature>
<reference evidence="8 9" key="1">
    <citation type="journal article" date="2018" name="Mol. Ecol.">
        <title>The obligate alkalophilic soda-lake fungus Sodiomyces alkalinus has shifted to a protein diet.</title>
        <authorList>
            <person name="Grum-Grzhimaylo A.A."/>
            <person name="Falkoski D.L."/>
            <person name="van den Heuvel J."/>
            <person name="Valero-Jimenez C.A."/>
            <person name="Min B."/>
            <person name="Choi I.G."/>
            <person name="Lipzen A."/>
            <person name="Daum C.G."/>
            <person name="Aanen D.K."/>
            <person name="Tsang A."/>
            <person name="Henrissat B."/>
            <person name="Bilanenko E.N."/>
            <person name="de Vries R.P."/>
            <person name="van Kan J.A.L."/>
            <person name="Grigoriev I.V."/>
            <person name="Debets A.J.M."/>
        </authorList>
    </citation>
    <scope>NUCLEOTIDE SEQUENCE [LARGE SCALE GENOMIC DNA]</scope>
    <source>
        <strain evidence="8 9">F11</strain>
    </source>
</reference>
<dbReference type="InterPro" id="IPR000717">
    <property type="entry name" value="PCI_dom"/>
</dbReference>
<comment type="similarity">
    <text evidence="1">Belongs to the CSN7/EIF3M family. CSN7 subfamily.</text>
</comment>
<dbReference type="HAMAP" id="MF_03012">
    <property type="entry name" value="eIF3m"/>
    <property type="match status" value="1"/>
</dbReference>
<evidence type="ECO:0000256" key="3">
    <source>
        <dbReference type="ARBA" id="ARBA00022540"/>
    </source>
</evidence>
<accession>A0A3N2PQQ2</accession>
<gene>
    <name evidence="8" type="ORF">SODALDRAFT_380328</name>
</gene>
<comment type="subcellular location">
    <subcellularLocation>
        <location evidence="5">Cytoplasm</location>
    </subcellularLocation>
</comment>
<dbReference type="PANTHER" id="PTHR15350:SF2">
    <property type="entry name" value="EUKARYOTIC TRANSLATION INITIATION FACTOR 3 SUBUNIT M"/>
    <property type="match status" value="1"/>
</dbReference>
<dbReference type="Pfam" id="PF01399">
    <property type="entry name" value="PCI"/>
    <property type="match status" value="1"/>
</dbReference>
<dbReference type="Pfam" id="PF18005">
    <property type="entry name" value="eIF3m_C_helix"/>
    <property type="match status" value="1"/>
</dbReference>
<dbReference type="RefSeq" id="XP_028464648.1">
    <property type="nucleotide sequence ID" value="XM_028615102.1"/>
</dbReference>
<keyword evidence="3 5" id="KW-0396">Initiation factor</keyword>
<dbReference type="PROSITE" id="PS50250">
    <property type="entry name" value="PCI"/>
    <property type="match status" value="1"/>
</dbReference>
<dbReference type="GeneID" id="39583579"/>
<comment type="similarity">
    <text evidence="5">Belongs to the eIF-3 subunit M family.</text>
</comment>
<dbReference type="InterPro" id="IPR040750">
    <property type="entry name" value="eIF3m_C_helix"/>
</dbReference>
<comment type="subunit">
    <text evidence="5">Component of the eukaryotic translation initiation factor 3 (eIF-3) complex.</text>
</comment>
<dbReference type="GO" id="GO:0071541">
    <property type="term" value="C:eukaryotic translation initiation factor 3 complex, eIF3m"/>
    <property type="evidence" value="ECO:0007669"/>
    <property type="project" value="UniProtKB-UniRule"/>
</dbReference>
<dbReference type="Proteomes" id="UP000272025">
    <property type="component" value="Unassembled WGS sequence"/>
</dbReference>
<evidence type="ECO:0000259" key="7">
    <source>
        <dbReference type="PROSITE" id="PS50250"/>
    </source>
</evidence>
<organism evidence="8 9">
    <name type="scientific">Sodiomyces alkalinus (strain CBS 110278 / VKM F-3762 / F11)</name>
    <name type="common">Alkaliphilic filamentous fungus</name>
    <dbReference type="NCBI Taxonomy" id="1314773"/>
    <lineage>
        <taxon>Eukaryota</taxon>
        <taxon>Fungi</taxon>
        <taxon>Dikarya</taxon>
        <taxon>Ascomycota</taxon>
        <taxon>Pezizomycotina</taxon>
        <taxon>Sordariomycetes</taxon>
        <taxon>Hypocreomycetidae</taxon>
        <taxon>Glomerellales</taxon>
        <taxon>Plectosphaerellaceae</taxon>
        <taxon>Sodiomyces</taxon>
    </lineage>
</organism>
<feature type="compositionally biased region" description="Basic and acidic residues" evidence="6">
    <location>
        <begin position="430"/>
        <end position="453"/>
    </location>
</feature>
<dbReference type="STRING" id="1314773.A0A3N2PQQ2"/>
<evidence type="ECO:0000256" key="2">
    <source>
        <dbReference type="ARBA" id="ARBA00022490"/>
    </source>
</evidence>
<evidence type="ECO:0000256" key="5">
    <source>
        <dbReference type="HAMAP-Rule" id="MF_03012"/>
    </source>
</evidence>
<dbReference type="AlphaFoldDB" id="A0A3N2PQQ2"/>
<dbReference type="InterPro" id="IPR027528">
    <property type="entry name" value="eIF3m"/>
</dbReference>
<dbReference type="GO" id="GO:0033290">
    <property type="term" value="C:eukaryotic 48S preinitiation complex"/>
    <property type="evidence" value="ECO:0007669"/>
    <property type="project" value="UniProtKB-UniRule"/>
</dbReference>
<dbReference type="EMBL" id="ML119058">
    <property type="protein sequence ID" value="ROT36842.1"/>
    <property type="molecule type" value="Genomic_DNA"/>
</dbReference>
<sequence>MAAGSTQNAQPQLLFVDGTFAELATEMAEYLNVVDEIKPLAEDDSKRDEVLTKLVRASAALNSVPEKEFTAASNLMIHLVMQAEEPKRHLPALCQAFAKPIPSSPVNGVNLSLNALTTVFNLIEPKNPIRFNVFSAILKFLKSHAMFDVLQPYLKHIPAWFEDWNTGDEFQRTMYVDIADVAAEAGHAEDSFEYLLKALRTFDADDKEELGSEEAQELSLRAVKEALLSPTHLLFNDLRSIPGVQNLNETHPVWAQLLDIFAEQDLEDYKDFNDEHEGFIEQEGLDDDKLLRKMRLLTFASLGAQTTSRRIEYGAVARALQIPSEDVEMWTIDVIRAGLVEGKLSQQDQAFLVHKVTYRVFGTRQWQELATRLNSWRGTLANLLDVVRKEEGNARAQKEREMQELERKVQGLDSGNGGGGGGGGGRQRGGRRDGPHREPKEPREPRLRTEDED</sequence>
<comment type="function">
    <text evidence="5">Component of the eukaryotic translation initiation factor 3 (eIF-3) complex, which is involved in protein synthesis of a specialized repertoire of mRNAs and, together with other initiation factors, stimulates binding of mRNA and methionyl-tRNAi to the 40S ribosome. The eIF-3 complex specifically targets and initiates translation of a subset of mRNAs involved in cell proliferation.</text>
</comment>
<dbReference type="InterPro" id="IPR045237">
    <property type="entry name" value="COPS7/eIF3m"/>
</dbReference>